<gene>
    <name evidence="2" type="ORF">DCCM_4129</name>
</gene>
<keyword evidence="1" id="KW-0812">Transmembrane</keyword>
<keyword evidence="1" id="KW-0472">Membrane</keyword>
<keyword evidence="3" id="KW-1185">Reference proteome</keyword>
<accession>A0A2L2XFI9</accession>
<proteinExistence type="predicted"/>
<name>A0A2L2XFI9_9FIRM</name>
<comment type="caution">
    <text evidence="2">The sequence shown here is derived from an EMBL/GenBank/DDBJ whole genome shotgun (WGS) entry which is preliminary data.</text>
</comment>
<evidence type="ECO:0000256" key="1">
    <source>
        <dbReference type="SAM" id="Phobius"/>
    </source>
</evidence>
<feature type="transmembrane region" description="Helical" evidence="1">
    <location>
        <begin position="15"/>
        <end position="36"/>
    </location>
</feature>
<evidence type="ECO:0000313" key="2">
    <source>
        <dbReference type="EMBL" id="GBF35008.1"/>
    </source>
</evidence>
<organism evidence="2 3">
    <name type="scientific">Desulfocucumis palustris</name>
    <dbReference type="NCBI Taxonomy" id="1898651"/>
    <lineage>
        <taxon>Bacteria</taxon>
        <taxon>Bacillati</taxon>
        <taxon>Bacillota</taxon>
        <taxon>Clostridia</taxon>
        <taxon>Eubacteriales</taxon>
        <taxon>Desulfocucumaceae</taxon>
        <taxon>Desulfocucumis</taxon>
    </lineage>
</organism>
<keyword evidence="1" id="KW-1133">Transmembrane helix</keyword>
<dbReference type="Proteomes" id="UP000239549">
    <property type="component" value="Unassembled WGS sequence"/>
</dbReference>
<reference evidence="3" key="1">
    <citation type="submission" date="2018-02" db="EMBL/GenBank/DDBJ databases">
        <title>Genome sequence of Desulfocucumis palustris strain NAW-5.</title>
        <authorList>
            <person name="Watanabe M."/>
            <person name="Kojima H."/>
            <person name="Fukui M."/>
        </authorList>
    </citation>
    <scope>NUCLEOTIDE SEQUENCE [LARGE SCALE GENOMIC DNA]</scope>
    <source>
        <strain evidence="3">NAW-5</strain>
    </source>
</reference>
<protein>
    <submittedName>
        <fullName evidence="2">Uncharacterized protein</fullName>
    </submittedName>
</protein>
<sequence length="40" mass="4785">MLDKWMITPPGISQINYKIHVLFENIFLSFCSIFLLNKLR</sequence>
<dbReference type="AlphaFoldDB" id="A0A2L2XFI9"/>
<evidence type="ECO:0000313" key="3">
    <source>
        <dbReference type="Proteomes" id="UP000239549"/>
    </source>
</evidence>
<dbReference type="EMBL" id="BFAV01000155">
    <property type="protein sequence ID" value="GBF35008.1"/>
    <property type="molecule type" value="Genomic_DNA"/>
</dbReference>